<comment type="caution">
    <text evidence="1">The sequence shown here is derived from an EMBL/GenBank/DDBJ whole genome shotgun (WGS) entry which is preliminary data.</text>
</comment>
<dbReference type="AlphaFoldDB" id="A0A448X5I8"/>
<accession>A0A448X5I8</accession>
<gene>
    <name evidence="1" type="ORF">PXEA_LOCUS22064</name>
</gene>
<proteinExistence type="predicted"/>
<dbReference type="Proteomes" id="UP000784294">
    <property type="component" value="Unassembled WGS sequence"/>
</dbReference>
<keyword evidence="2" id="KW-1185">Reference proteome</keyword>
<evidence type="ECO:0000313" key="2">
    <source>
        <dbReference type="Proteomes" id="UP000784294"/>
    </source>
</evidence>
<organism evidence="1 2">
    <name type="scientific">Protopolystoma xenopodis</name>
    <dbReference type="NCBI Taxonomy" id="117903"/>
    <lineage>
        <taxon>Eukaryota</taxon>
        <taxon>Metazoa</taxon>
        <taxon>Spiralia</taxon>
        <taxon>Lophotrochozoa</taxon>
        <taxon>Platyhelminthes</taxon>
        <taxon>Monogenea</taxon>
        <taxon>Polyopisthocotylea</taxon>
        <taxon>Polystomatidea</taxon>
        <taxon>Polystomatidae</taxon>
        <taxon>Protopolystoma</taxon>
    </lineage>
</organism>
<dbReference type="EMBL" id="CAAALY010096445">
    <property type="protein sequence ID" value="VEL28624.1"/>
    <property type="molecule type" value="Genomic_DNA"/>
</dbReference>
<name>A0A448X5I8_9PLAT</name>
<evidence type="ECO:0000313" key="1">
    <source>
        <dbReference type="EMBL" id="VEL28624.1"/>
    </source>
</evidence>
<protein>
    <submittedName>
        <fullName evidence="1">Uncharacterized protein</fullName>
    </submittedName>
</protein>
<reference evidence="1" key="1">
    <citation type="submission" date="2018-11" db="EMBL/GenBank/DDBJ databases">
        <authorList>
            <consortium name="Pathogen Informatics"/>
        </authorList>
    </citation>
    <scope>NUCLEOTIDE SEQUENCE</scope>
</reference>
<sequence>MANWSGGGPATCLRGVCFVFRSISTGLLHADELTFPFASKQLVKWQQRKPRADCLALQTEALRQKGTSNQLYLHMENAQCKMMCGFFVG</sequence>